<feature type="compositionally biased region" description="Basic and acidic residues" evidence="1">
    <location>
        <begin position="1354"/>
        <end position="1368"/>
    </location>
</feature>
<gene>
    <name evidence="3" type="ORF">GIB67_035180</name>
</gene>
<proteinExistence type="predicted"/>
<evidence type="ECO:0000259" key="2">
    <source>
        <dbReference type="PROSITE" id="PS51259"/>
    </source>
</evidence>
<feature type="compositionally biased region" description="Polar residues" evidence="1">
    <location>
        <begin position="1494"/>
        <end position="1518"/>
    </location>
</feature>
<dbReference type="PANTHER" id="PTHR31280:SF1">
    <property type="entry name" value="OS03G0138600 PROTEIN"/>
    <property type="match status" value="1"/>
</dbReference>
<accession>A0A7J7LDP8</accession>
<evidence type="ECO:0000313" key="3">
    <source>
        <dbReference type="EMBL" id="KAF6140753.1"/>
    </source>
</evidence>
<dbReference type="InterPro" id="IPR014772">
    <property type="entry name" value="Munc13_dom-2"/>
</dbReference>
<feature type="region of interest" description="Disordered" evidence="1">
    <location>
        <begin position="1354"/>
        <end position="1376"/>
    </location>
</feature>
<dbReference type="PROSITE" id="PS51259">
    <property type="entry name" value="MHD2"/>
    <property type="match status" value="1"/>
</dbReference>
<name>A0A7J7LDP8_9MAGN</name>
<dbReference type="Proteomes" id="UP000541444">
    <property type="component" value="Unassembled WGS sequence"/>
</dbReference>
<dbReference type="SMART" id="SM00343">
    <property type="entry name" value="ZnF_C2HC"/>
    <property type="match status" value="1"/>
</dbReference>
<feature type="region of interest" description="Disordered" evidence="1">
    <location>
        <begin position="1417"/>
        <end position="1518"/>
    </location>
</feature>
<dbReference type="EMBL" id="JACGCM010002352">
    <property type="protein sequence ID" value="KAF6140753.1"/>
    <property type="molecule type" value="Genomic_DNA"/>
</dbReference>
<organism evidence="3 4">
    <name type="scientific">Kingdonia uniflora</name>
    <dbReference type="NCBI Taxonomy" id="39325"/>
    <lineage>
        <taxon>Eukaryota</taxon>
        <taxon>Viridiplantae</taxon>
        <taxon>Streptophyta</taxon>
        <taxon>Embryophyta</taxon>
        <taxon>Tracheophyta</taxon>
        <taxon>Spermatophyta</taxon>
        <taxon>Magnoliopsida</taxon>
        <taxon>Ranunculales</taxon>
        <taxon>Circaeasteraceae</taxon>
        <taxon>Kingdonia</taxon>
    </lineage>
</organism>
<dbReference type="GO" id="GO:0008270">
    <property type="term" value="F:zinc ion binding"/>
    <property type="evidence" value="ECO:0007669"/>
    <property type="project" value="InterPro"/>
</dbReference>
<evidence type="ECO:0000256" key="1">
    <source>
        <dbReference type="SAM" id="MobiDB-lite"/>
    </source>
</evidence>
<keyword evidence="4" id="KW-1185">Reference proteome</keyword>
<protein>
    <recommendedName>
        <fullName evidence="2">MHD2 domain-containing protein</fullName>
    </recommendedName>
</protein>
<dbReference type="GO" id="GO:0003676">
    <property type="term" value="F:nucleic acid binding"/>
    <property type="evidence" value="ECO:0007669"/>
    <property type="project" value="InterPro"/>
</dbReference>
<feature type="domain" description="MHD2" evidence="2">
    <location>
        <begin position="759"/>
        <end position="870"/>
    </location>
</feature>
<feature type="compositionally biased region" description="Polar residues" evidence="1">
    <location>
        <begin position="1419"/>
        <end position="1443"/>
    </location>
</feature>
<dbReference type="Pfam" id="PF25761">
    <property type="entry name" value="TPR_PATROL1"/>
    <property type="match status" value="1"/>
</dbReference>
<feature type="compositionally biased region" description="Polar residues" evidence="1">
    <location>
        <begin position="1450"/>
        <end position="1476"/>
    </location>
</feature>
<dbReference type="OrthoDB" id="2015333at2759"/>
<dbReference type="InterPro" id="IPR008528">
    <property type="entry name" value="unc-13_homologue"/>
</dbReference>
<sequence>MKLRDDIRLETQITVRNAIRDVFQEERSRRTNLGKGIATSSDEGLRLPHTNHSATYFDLQFCLSQTSTALHNPKPQTSTVHLPLPPTDIRYLPPDYIQVLFTSLQNYKQSNHSVQDYVDEFYRLLSCNDLNESEDQQIAWSVNGLKWNIHRELATHQHFSLHVAINNVMKVEHFVEQPRPYICPTYTKSLSNPSPNVISPTPTYTRHISSNTPHPELPNISSNNPPNKTPIFNPNQSPPNFYPPRPKTSNVPINAYKPKTNPYARPQLDKCLKCGKPDHNSANCRSRVALIEETSPVSLEDDIDNIVDDEPTYEQDLLCTSLAVLADVANDAKRADQEIMYSKVLSSVLTSMQVWSETRLLDYHESFHKGTVGLMENLLPFALSVAKILDEDISNLERGDGVEDSAGSRVDYFIKSSVRNVFSKMLEIGGNSKIVEAEDEEASEGLLRLAKETEELATKEKENFSPILNRWHPIAAGVAAMTLHNCYGTVLKEYLTGVSTLSNEVIGVLQREGRLEKVLIQMVVEDSVDCEDGGKAGPLRIVLIELRKRKSKTEPYTQSSMEMLKPAEEAVGDFFEIPIGISDDLLQELVDGFESLFQDYISLVSLCGSKQSYIPTLLPLTRCNKDSKFLKLWRKASHCRVGTEESHKGGSADDHHPRPSTSCGTQRLYIRLNTLHHILFELHSLDKSLSQCPCQNPSPHNRYSSSRKHLSTSPSYFDLARSSIQAASQHVSEVAAFRLIFLDSNTAFYDSLYVGDVTNARIRPALRNLKQNLTFLAAIVTDRAQPLAEKEVMKASFEAFLMILLAVGSTRIFLKLDHEMISEDFKSLKRIFCSYGEGLVAKEVVDKEEEIDEGVVELMGQPTDQLVEDFSIVACEASGMGMIASPFLLILTSWIDVAWLPAWLQPHQKPLLRNHSKYLNTTTCSPQLCKDSAWKAPNIFTAEEAIFNSCHLSSIPIRRRESARWNHSIFWKFTAFSSTSFLQRCFTTYLKSILQSASVRDTDQIKFCPQNCLSKIQYVEDKSFQNQVEVKNNDIDMQFKSISRIPPNSQPSTLQKDSKRKKYKNADVKGAIELSITASEALAISELEKTGSDFGVLPDSTVLEVALRVKQTRNELYPDALDIISGCMTDEVDETELFKDLDKETMAAAFEDVGLSLTQVAGSPDDRCGSSSIIKLGCNFFGTFSPVLDTPVSEHYHGCDGEVQSVKLQGQEVVWNGVSSQRDVGNAPAMDSKVSKDSPIEFLAGDLCLGTEMRLTPQKHCPLRLQESGNEENEDQVALDRFRSRWLGGWTWKDAEVYGEVNLNTVQCIPRFSITECSSLSESANTIIEDCSLIQKPEAEGKIASVSSLAYEREEKSDKIEKKREPDPQVKNAKSQGFDIHLATGIDAHKNTNIKKSPIMERVLTAKVGSMIDGLGNFDSRNGTSPSTSANSENLSASHGTTKFQEEEVSTSTKRTDQFSQQQQTHGTIPNTATHSASRDDSIQEAVPELQDDACSSGTEVQNDQGTQNTDNEFDTNLENQNDFSMRDVTGNESVQGNTFVGHTPIASVSPKIFHGLKPT</sequence>
<dbReference type="PANTHER" id="PTHR31280">
    <property type="entry name" value="PROTEIN UNC-13 HOMOLOG"/>
    <property type="match status" value="1"/>
</dbReference>
<reference evidence="3 4" key="1">
    <citation type="journal article" date="2020" name="IScience">
        <title>Genome Sequencing of the Endangered Kingdonia uniflora (Circaeasteraceae, Ranunculales) Reveals Potential Mechanisms of Evolutionary Specialization.</title>
        <authorList>
            <person name="Sun Y."/>
            <person name="Deng T."/>
            <person name="Zhang A."/>
            <person name="Moore M.J."/>
            <person name="Landis J.B."/>
            <person name="Lin N."/>
            <person name="Zhang H."/>
            <person name="Zhang X."/>
            <person name="Huang J."/>
            <person name="Zhang X."/>
            <person name="Sun H."/>
            <person name="Wang H."/>
        </authorList>
    </citation>
    <scope>NUCLEOTIDE SEQUENCE [LARGE SCALE GENOMIC DNA]</scope>
    <source>
        <strain evidence="3">TB1705</strain>
        <tissue evidence="3">Leaf</tissue>
    </source>
</reference>
<evidence type="ECO:0000313" key="4">
    <source>
        <dbReference type="Proteomes" id="UP000541444"/>
    </source>
</evidence>
<comment type="caution">
    <text evidence="3">The sequence shown here is derived from an EMBL/GenBank/DDBJ whole genome shotgun (WGS) entry which is preliminary data.</text>
</comment>
<dbReference type="InterPro" id="IPR001878">
    <property type="entry name" value="Znf_CCHC"/>
</dbReference>
<dbReference type="InterPro" id="IPR057984">
    <property type="entry name" value="PATROL1_C"/>
</dbReference>